<evidence type="ECO:0000313" key="4">
    <source>
        <dbReference type="EnsemblMetazoa" id="G10695.1:cds"/>
    </source>
</evidence>
<dbReference type="OMA" id="HQFSFEE"/>
<keyword evidence="5" id="KW-1185">Reference proteome</keyword>
<dbReference type="InterPro" id="IPR019336">
    <property type="entry name" value="GPR180/TMEM145_TM"/>
</dbReference>
<name>A0A8W8HR68_MAGGI</name>
<dbReference type="GO" id="GO:0019236">
    <property type="term" value="P:response to pheromone"/>
    <property type="evidence" value="ECO:0007669"/>
    <property type="project" value="InterPro"/>
</dbReference>
<evidence type="ECO:0000256" key="1">
    <source>
        <dbReference type="SAM" id="MobiDB-lite"/>
    </source>
</evidence>
<feature type="transmembrane region" description="Helical" evidence="2">
    <location>
        <begin position="233"/>
        <end position="253"/>
    </location>
</feature>
<reference evidence="4" key="1">
    <citation type="submission" date="2022-08" db="UniProtKB">
        <authorList>
            <consortium name="EnsemblMetazoa"/>
        </authorList>
    </citation>
    <scope>IDENTIFICATION</scope>
    <source>
        <strain evidence="4">05x7-T-G4-1.051#20</strain>
    </source>
</reference>
<dbReference type="PANTHER" id="PTHR23252:SF43">
    <property type="entry name" value="INTIMAL THICKNESS RELATED RECEPTOR IRP DOMAIN-CONTAINING PROTEIN"/>
    <property type="match status" value="1"/>
</dbReference>
<feature type="transmembrane region" description="Helical" evidence="2">
    <location>
        <begin position="439"/>
        <end position="460"/>
    </location>
</feature>
<evidence type="ECO:0000256" key="2">
    <source>
        <dbReference type="SAM" id="Phobius"/>
    </source>
</evidence>
<evidence type="ECO:0000259" key="3">
    <source>
        <dbReference type="Pfam" id="PF10192"/>
    </source>
</evidence>
<dbReference type="AlphaFoldDB" id="A0A8W8HR68"/>
<sequence>MGVFSDIFGWKTCYSVCFLLCFICVHSERHRASWTSKDFFLFVSKFGVQKTDLKNEDATQGFFYGNITTNSNFSNALTLVVVDSEYFSHFYGNGSIANAKVKPNKQQRTNICKAMFKSIDEVAYDKDCNLNGRKDYIRRVPCPKGGLCEDEDTPSNVIPKYQFTFKIMDKQIPRFWYMSIVACYRNTTNKNCSWVSSEENITIDYDIWLVNGDPVYKKWNPVEHQFSFEEHDIFETFMAFLGVYILIVPFYFYVYSKQRHSLTKFLLVITCTEAFGIFCNFIHVAVFASNGVGVKWIAVLGNAIDTLAQCLFMLSLLLLAKGWMITQHRIRGKKVVFSLWGVYTLLNCILFLWNLFEVDVISNKDEWQTWPGYLICGFRIVIMIWFIVELRNTFQSSRCAEDRLQFLQQFGAYFLVWFIYLPVLVILNTQFSALWKKKIMLCITNGADLLSYLILLHLLWPSRSILYLLKGEEPIPYDLLITGILDEDQDEVNIFKRKKKLPQNGHVKAEPNHNTMMNGFQKSTKSRYTDGKRLALLSEEEEEL</sequence>
<accession>A0A8W8HR68</accession>
<keyword evidence="2" id="KW-0812">Transmembrane</keyword>
<proteinExistence type="predicted"/>
<dbReference type="Proteomes" id="UP000005408">
    <property type="component" value="Unassembled WGS sequence"/>
</dbReference>
<feature type="transmembrane region" description="Helical" evidence="2">
    <location>
        <begin position="409"/>
        <end position="427"/>
    </location>
</feature>
<evidence type="ECO:0000313" key="5">
    <source>
        <dbReference type="Proteomes" id="UP000005408"/>
    </source>
</evidence>
<keyword evidence="2" id="KW-1133">Transmembrane helix</keyword>
<dbReference type="InterPro" id="IPR047831">
    <property type="entry name" value="GPR180/TMEM145"/>
</dbReference>
<dbReference type="PANTHER" id="PTHR23252">
    <property type="entry name" value="INTIMAL THICKNESS RECEPTOR-RELATED"/>
    <property type="match status" value="1"/>
</dbReference>
<dbReference type="OrthoDB" id="45670at2759"/>
<dbReference type="EnsemblMetazoa" id="G10695.1">
    <property type="protein sequence ID" value="G10695.1:cds"/>
    <property type="gene ID" value="G10695"/>
</dbReference>
<dbReference type="Pfam" id="PF10192">
    <property type="entry name" value="GPR180-TMEM145_TM"/>
    <property type="match status" value="1"/>
</dbReference>
<feature type="region of interest" description="Disordered" evidence="1">
    <location>
        <begin position="506"/>
        <end position="527"/>
    </location>
</feature>
<feature type="transmembrane region" description="Helical" evidence="2">
    <location>
        <begin position="265"/>
        <end position="286"/>
    </location>
</feature>
<feature type="transmembrane region" description="Helical" evidence="2">
    <location>
        <begin position="368"/>
        <end position="388"/>
    </location>
</feature>
<feature type="transmembrane region" description="Helical" evidence="2">
    <location>
        <begin position="306"/>
        <end position="323"/>
    </location>
</feature>
<organism evidence="4 5">
    <name type="scientific">Magallana gigas</name>
    <name type="common">Pacific oyster</name>
    <name type="synonym">Crassostrea gigas</name>
    <dbReference type="NCBI Taxonomy" id="29159"/>
    <lineage>
        <taxon>Eukaryota</taxon>
        <taxon>Metazoa</taxon>
        <taxon>Spiralia</taxon>
        <taxon>Lophotrochozoa</taxon>
        <taxon>Mollusca</taxon>
        <taxon>Bivalvia</taxon>
        <taxon>Autobranchia</taxon>
        <taxon>Pteriomorphia</taxon>
        <taxon>Ostreida</taxon>
        <taxon>Ostreoidea</taxon>
        <taxon>Ostreidae</taxon>
        <taxon>Magallana</taxon>
    </lineage>
</organism>
<dbReference type="GO" id="GO:0007186">
    <property type="term" value="P:G protein-coupled receptor signaling pathway"/>
    <property type="evidence" value="ECO:0007669"/>
    <property type="project" value="InterPro"/>
</dbReference>
<keyword evidence="2" id="KW-0472">Membrane</keyword>
<feature type="domain" description="GPR180/TMEM145 transmembrane" evidence="3">
    <location>
        <begin position="243"/>
        <end position="455"/>
    </location>
</feature>
<feature type="compositionally biased region" description="Polar residues" evidence="1">
    <location>
        <begin position="512"/>
        <end position="523"/>
    </location>
</feature>
<protein>
    <recommendedName>
        <fullName evidence="3">GPR180/TMEM145 transmembrane domain-containing protein</fullName>
    </recommendedName>
</protein>
<feature type="transmembrane region" description="Helical" evidence="2">
    <location>
        <begin position="335"/>
        <end position="356"/>
    </location>
</feature>